<accession>A0A5C3MTY6</accession>
<feature type="domain" description="Casein kinase substrate phosphoprotein PP28" evidence="2">
    <location>
        <begin position="72"/>
        <end position="147"/>
    </location>
</feature>
<feature type="region of interest" description="Disordered" evidence="1">
    <location>
        <begin position="1"/>
        <end position="122"/>
    </location>
</feature>
<dbReference type="InterPro" id="IPR039876">
    <property type="entry name" value="HAP28"/>
</dbReference>
<dbReference type="PANTHER" id="PTHR22055">
    <property type="entry name" value="28 KDA HEAT- AND ACID-STABLE PHOSPHOPROTEIN PDGF-ASSOCIATED PROTEIN"/>
    <property type="match status" value="1"/>
</dbReference>
<protein>
    <recommendedName>
        <fullName evidence="2">Casein kinase substrate phosphoprotein PP28 domain-containing protein</fullName>
    </recommendedName>
</protein>
<evidence type="ECO:0000313" key="4">
    <source>
        <dbReference type="Proteomes" id="UP000305948"/>
    </source>
</evidence>
<dbReference type="AlphaFoldDB" id="A0A5C3MTY6"/>
<dbReference type="Proteomes" id="UP000305948">
    <property type="component" value="Unassembled WGS sequence"/>
</dbReference>
<feature type="compositionally biased region" description="Acidic residues" evidence="1">
    <location>
        <begin position="8"/>
        <end position="31"/>
    </location>
</feature>
<feature type="compositionally biased region" description="Basic and acidic residues" evidence="1">
    <location>
        <begin position="87"/>
        <end position="122"/>
    </location>
</feature>
<dbReference type="Pfam" id="PF10252">
    <property type="entry name" value="PP28"/>
    <property type="match status" value="1"/>
</dbReference>
<evidence type="ECO:0000313" key="3">
    <source>
        <dbReference type="EMBL" id="TFK48275.1"/>
    </source>
</evidence>
<evidence type="ECO:0000256" key="1">
    <source>
        <dbReference type="SAM" id="MobiDB-lite"/>
    </source>
</evidence>
<keyword evidence="4" id="KW-1185">Reference proteome</keyword>
<evidence type="ECO:0000259" key="2">
    <source>
        <dbReference type="Pfam" id="PF10252"/>
    </source>
</evidence>
<name>A0A5C3MTY6_9AGAM</name>
<dbReference type="InterPro" id="IPR019380">
    <property type="entry name" value="Casein_kinase_sb_PP28"/>
</dbReference>
<reference evidence="3 4" key="1">
    <citation type="journal article" date="2019" name="Nat. Ecol. Evol.">
        <title>Megaphylogeny resolves global patterns of mushroom evolution.</title>
        <authorList>
            <person name="Varga T."/>
            <person name="Krizsan K."/>
            <person name="Foldi C."/>
            <person name="Dima B."/>
            <person name="Sanchez-Garcia M."/>
            <person name="Sanchez-Ramirez S."/>
            <person name="Szollosi G.J."/>
            <person name="Szarkandi J.G."/>
            <person name="Papp V."/>
            <person name="Albert L."/>
            <person name="Andreopoulos W."/>
            <person name="Angelini C."/>
            <person name="Antonin V."/>
            <person name="Barry K.W."/>
            <person name="Bougher N.L."/>
            <person name="Buchanan P."/>
            <person name="Buyck B."/>
            <person name="Bense V."/>
            <person name="Catcheside P."/>
            <person name="Chovatia M."/>
            <person name="Cooper J."/>
            <person name="Damon W."/>
            <person name="Desjardin D."/>
            <person name="Finy P."/>
            <person name="Geml J."/>
            <person name="Haridas S."/>
            <person name="Hughes K."/>
            <person name="Justo A."/>
            <person name="Karasinski D."/>
            <person name="Kautmanova I."/>
            <person name="Kiss B."/>
            <person name="Kocsube S."/>
            <person name="Kotiranta H."/>
            <person name="LaButti K.M."/>
            <person name="Lechner B.E."/>
            <person name="Liimatainen K."/>
            <person name="Lipzen A."/>
            <person name="Lukacs Z."/>
            <person name="Mihaltcheva S."/>
            <person name="Morgado L.N."/>
            <person name="Niskanen T."/>
            <person name="Noordeloos M.E."/>
            <person name="Ohm R.A."/>
            <person name="Ortiz-Santana B."/>
            <person name="Ovrebo C."/>
            <person name="Racz N."/>
            <person name="Riley R."/>
            <person name="Savchenko A."/>
            <person name="Shiryaev A."/>
            <person name="Soop K."/>
            <person name="Spirin V."/>
            <person name="Szebenyi C."/>
            <person name="Tomsovsky M."/>
            <person name="Tulloss R.E."/>
            <person name="Uehling J."/>
            <person name="Grigoriev I.V."/>
            <person name="Vagvolgyi C."/>
            <person name="Papp T."/>
            <person name="Martin F.M."/>
            <person name="Miettinen O."/>
            <person name="Hibbett D.S."/>
            <person name="Nagy L.G."/>
        </authorList>
    </citation>
    <scope>NUCLEOTIDE SEQUENCE [LARGE SCALE GENOMIC DNA]</scope>
    <source>
        <strain evidence="3 4">OMC1185</strain>
    </source>
</reference>
<dbReference type="OrthoDB" id="21120at2759"/>
<proteinExistence type="predicted"/>
<sequence length="165" mass="18479">MDKWAARDEDDSDSDEEEEESEEEESEEEEAPAAAAGSVAKQPEMTREERRAAKKQAKAKDAGEEEDPYLVNANHASMKNMSIADLDAPREPTRKEREEQEKKDAKEKWWKLHEAGKTDQAKADMARLAKIRAERDAAAAKRKAEAEGAFLFSSHFARHAHGAVA</sequence>
<gene>
    <name evidence="3" type="ORF">OE88DRAFT_567038</name>
</gene>
<organism evidence="3 4">
    <name type="scientific">Heliocybe sulcata</name>
    <dbReference type="NCBI Taxonomy" id="5364"/>
    <lineage>
        <taxon>Eukaryota</taxon>
        <taxon>Fungi</taxon>
        <taxon>Dikarya</taxon>
        <taxon>Basidiomycota</taxon>
        <taxon>Agaricomycotina</taxon>
        <taxon>Agaricomycetes</taxon>
        <taxon>Gloeophyllales</taxon>
        <taxon>Gloeophyllaceae</taxon>
        <taxon>Heliocybe</taxon>
    </lineage>
</organism>
<dbReference type="EMBL" id="ML213520">
    <property type="protein sequence ID" value="TFK48275.1"/>
    <property type="molecule type" value="Genomic_DNA"/>
</dbReference>